<evidence type="ECO:0000256" key="7">
    <source>
        <dbReference type="RuleBase" id="RU003355"/>
    </source>
</evidence>
<dbReference type="Pfam" id="PF00082">
    <property type="entry name" value="Peptidase_S8"/>
    <property type="match status" value="1"/>
</dbReference>
<feature type="active site" description="Charge relay system" evidence="5 6">
    <location>
        <position position="213"/>
    </location>
</feature>
<keyword evidence="3 6" id="KW-0378">Hydrolase</keyword>
<keyword evidence="2 6" id="KW-0645">Protease</keyword>
<dbReference type="PROSITE" id="PS00136">
    <property type="entry name" value="SUBTILASE_ASP"/>
    <property type="match status" value="1"/>
</dbReference>
<evidence type="ECO:0000256" key="4">
    <source>
        <dbReference type="ARBA" id="ARBA00022825"/>
    </source>
</evidence>
<dbReference type="PROSITE" id="PS00137">
    <property type="entry name" value="SUBTILASE_HIS"/>
    <property type="match status" value="1"/>
</dbReference>
<dbReference type="Gene3D" id="3.40.50.200">
    <property type="entry name" value="Peptidase S8/S53 domain"/>
    <property type="match status" value="1"/>
</dbReference>
<dbReference type="RefSeq" id="WP_172357808.1">
    <property type="nucleotide sequence ID" value="NZ_CP053661.1"/>
</dbReference>
<dbReference type="PANTHER" id="PTHR43806">
    <property type="entry name" value="PEPTIDASE S8"/>
    <property type="match status" value="1"/>
</dbReference>
<dbReference type="InterPro" id="IPR015500">
    <property type="entry name" value="Peptidase_S8_subtilisin-rel"/>
</dbReference>
<evidence type="ECO:0000256" key="2">
    <source>
        <dbReference type="ARBA" id="ARBA00022670"/>
    </source>
</evidence>
<dbReference type="EMBL" id="CP053661">
    <property type="protein sequence ID" value="QKD83802.1"/>
    <property type="molecule type" value="Genomic_DNA"/>
</dbReference>
<evidence type="ECO:0000256" key="1">
    <source>
        <dbReference type="ARBA" id="ARBA00011073"/>
    </source>
</evidence>
<feature type="active site" description="Charge relay system" evidence="5 6">
    <location>
        <position position="175"/>
    </location>
</feature>
<dbReference type="Proteomes" id="UP000505210">
    <property type="component" value="Chromosome"/>
</dbReference>
<evidence type="ECO:0000256" key="3">
    <source>
        <dbReference type="ARBA" id="ARBA00022801"/>
    </source>
</evidence>
<keyword evidence="4 6" id="KW-0720">Serine protease</keyword>
<evidence type="ECO:0000256" key="5">
    <source>
        <dbReference type="PIRSR" id="PIRSR615500-1"/>
    </source>
</evidence>
<evidence type="ECO:0000313" key="9">
    <source>
        <dbReference type="EMBL" id="QKD83802.1"/>
    </source>
</evidence>
<dbReference type="InterPro" id="IPR000209">
    <property type="entry name" value="Peptidase_S8/S53_dom"/>
</dbReference>
<keyword evidence="10" id="KW-1185">Reference proteome</keyword>
<dbReference type="PRINTS" id="PR00723">
    <property type="entry name" value="SUBTILISIN"/>
</dbReference>
<dbReference type="InterPro" id="IPR023828">
    <property type="entry name" value="Peptidase_S8_Ser-AS"/>
</dbReference>
<dbReference type="PROSITE" id="PS51892">
    <property type="entry name" value="SUBTILASE"/>
    <property type="match status" value="1"/>
</dbReference>
<dbReference type="PANTHER" id="PTHR43806:SF11">
    <property type="entry name" value="CEREVISIN-RELATED"/>
    <property type="match status" value="1"/>
</dbReference>
<sequence>MSIEDKISPAFDPLLAERKSNEKIDAIVIYESPKLEDLPTLEELRSNKTRLSYLKERAKHQQAIQAQLFESYQTQGAKHFQSHEEPAIAQIGSGALPVAAVEVTRNSLPMLARHPNVVAILPNQRVRLIQPQDVSYELPDRQELEQGATWGLQYLEIPELWETTKGAGVRVAVLDTGVYGEHPALQDRVKEFVVIDPLGRTIKTSTSFDSDQHGTHVCGTIAGGQTPQGLAIGVAPEADLVVGGVLNGSGTTIALVRGLVWAVENGAQVINMSLGFSYYDPRFGLIFEELMQQYGIASVVAIGNSNHGNSCSPGNAYSAFAVGAVGRMSRNRADVAFFSSGASLVYPDPNHQLVTKPDIVAPGCNVYSCIPPEGESEGHEYAVMDGTSMATPHVSGAIALLMAAKPDVPTTAILEALCQTAKHPDGDKYRPDNRWGYGLIQPLEALEALNS</sequence>
<feature type="domain" description="Peptidase S8/S53" evidence="8">
    <location>
        <begin position="166"/>
        <end position="438"/>
    </location>
</feature>
<feature type="active site" description="Charge relay system" evidence="5 6">
    <location>
        <position position="388"/>
    </location>
</feature>
<organism evidence="9 10">
    <name type="scientific">Thermoleptolyngbya sichuanensis A183</name>
    <dbReference type="NCBI Taxonomy" id="2737172"/>
    <lineage>
        <taxon>Bacteria</taxon>
        <taxon>Bacillati</taxon>
        <taxon>Cyanobacteriota</taxon>
        <taxon>Cyanophyceae</taxon>
        <taxon>Oculatellales</taxon>
        <taxon>Oculatellaceae</taxon>
        <taxon>Thermoleptolyngbya</taxon>
        <taxon>Thermoleptolyngbya sichuanensis</taxon>
    </lineage>
</organism>
<name>A0A6M8BCD3_9CYAN</name>
<reference evidence="9 10" key="1">
    <citation type="submission" date="2020-05" db="EMBL/GenBank/DDBJ databases">
        <title>Complete genome sequence of of a novel Thermoleptolyngbya strain isolated from hot springs of Ganzi, Sichuan China.</title>
        <authorList>
            <person name="Tang J."/>
            <person name="Daroch M."/>
            <person name="Li L."/>
            <person name="Waleron K."/>
            <person name="Waleron M."/>
            <person name="Waleron M."/>
        </authorList>
    </citation>
    <scope>NUCLEOTIDE SEQUENCE [LARGE SCALE GENOMIC DNA]</scope>
    <source>
        <strain evidence="9 10">PKUAC-SCTA183</strain>
    </source>
</reference>
<dbReference type="InterPro" id="IPR022398">
    <property type="entry name" value="Peptidase_S8_His-AS"/>
</dbReference>
<dbReference type="InterPro" id="IPR050131">
    <property type="entry name" value="Peptidase_S8_subtilisin-like"/>
</dbReference>
<dbReference type="GO" id="GO:0004252">
    <property type="term" value="F:serine-type endopeptidase activity"/>
    <property type="evidence" value="ECO:0007669"/>
    <property type="project" value="UniProtKB-UniRule"/>
</dbReference>
<accession>A0A6M8BCD3</accession>
<dbReference type="PROSITE" id="PS00138">
    <property type="entry name" value="SUBTILASE_SER"/>
    <property type="match status" value="1"/>
</dbReference>
<protein>
    <submittedName>
        <fullName evidence="9">S8 family serine peptidase</fullName>
    </submittedName>
</protein>
<dbReference type="InterPro" id="IPR023827">
    <property type="entry name" value="Peptidase_S8_Asp-AS"/>
</dbReference>
<evidence type="ECO:0000256" key="6">
    <source>
        <dbReference type="PROSITE-ProRule" id="PRU01240"/>
    </source>
</evidence>
<proteinExistence type="inferred from homology"/>
<evidence type="ECO:0000259" key="8">
    <source>
        <dbReference type="Pfam" id="PF00082"/>
    </source>
</evidence>
<dbReference type="KEGG" id="theu:HPC62_17795"/>
<comment type="similarity">
    <text evidence="1 6 7">Belongs to the peptidase S8 family.</text>
</comment>
<dbReference type="SUPFAM" id="SSF52743">
    <property type="entry name" value="Subtilisin-like"/>
    <property type="match status" value="1"/>
</dbReference>
<evidence type="ECO:0000313" key="10">
    <source>
        <dbReference type="Proteomes" id="UP000505210"/>
    </source>
</evidence>
<dbReference type="InterPro" id="IPR036852">
    <property type="entry name" value="Peptidase_S8/S53_dom_sf"/>
</dbReference>
<dbReference type="GO" id="GO:0006508">
    <property type="term" value="P:proteolysis"/>
    <property type="evidence" value="ECO:0007669"/>
    <property type="project" value="UniProtKB-KW"/>
</dbReference>
<dbReference type="AlphaFoldDB" id="A0A6M8BCD3"/>
<gene>
    <name evidence="9" type="ORF">HPC62_17795</name>
</gene>